<comment type="caution">
    <text evidence="1">The sequence shown here is derived from an EMBL/GenBank/DDBJ whole genome shotgun (WGS) entry which is preliminary data.</text>
</comment>
<name>A0AAV0N6V6_9ROSI</name>
<gene>
    <name evidence="1" type="ORF">LITE_LOCUS31891</name>
</gene>
<proteinExistence type="predicted"/>
<sequence>MSTEEAPSLCWDATPSEFSGSLVGRFISKRTPIMLQPETRSLSAISTSFTID</sequence>
<organism evidence="1 2">
    <name type="scientific">Linum tenue</name>
    <dbReference type="NCBI Taxonomy" id="586396"/>
    <lineage>
        <taxon>Eukaryota</taxon>
        <taxon>Viridiplantae</taxon>
        <taxon>Streptophyta</taxon>
        <taxon>Embryophyta</taxon>
        <taxon>Tracheophyta</taxon>
        <taxon>Spermatophyta</taxon>
        <taxon>Magnoliopsida</taxon>
        <taxon>eudicotyledons</taxon>
        <taxon>Gunneridae</taxon>
        <taxon>Pentapetalae</taxon>
        <taxon>rosids</taxon>
        <taxon>fabids</taxon>
        <taxon>Malpighiales</taxon>
        <taxon>Linaceae</taxon>
        <taxon>Linum</taxon>
    </lineage>
</organism>
<reference evidence="1" key="1">
    <citation type="submission" date="2022-08" db="EMBL/GenBank/DDBJ databases">
        <authorList>
            <person name="Gutierrez-Valencia J."/>
        </authorList>
    </citation>
    <scope>NUCLEOTIDE SEQUENCE</scope>
</reference>
<protein>
    <submittedName>
        <fullName evidence="1">Uncharacterized protein</fullName>
    </submittedName>
</protein>
<dbReference type="Proteomes" id="UP001154282">
    <property type="component" value="Unassembled WGS sequence"/>
</dbReference>
<dbReference type="AlphaFoldDB" id="A0AAV0N6V6"/>
<accession>A0AAV0N6V6</accession>
<evidence type="ECO:0000313" key="1">
    <source>
        <dbReference type="EMBL" id="CAI0454213.1"/>
    </source>
</evidence>
<evidence type="ECO:0000313" key="2">
    <source>
        <dbReference type="Proteomes" id="UP001154282"/>
    </source>
</evidence>
<dbReference type="EMBL" id="CAMGYJ010000008">
    <property type="protein sequence ID" value="CAI0454213.1"/>
    <property type="molecule type" value="Genomic_DNA"/>
</dbReference>
<keyword evidence="2" id="KW-1185">Reference proteome</keyword>